<proteinExistence type="predicted"/>
<dbReference type="GO" id="GO:0008168">
    <property type="term" value="F:methyltransferase activity"/>
    <property type="evidence" value="ECO:0007669"/>
    <property type="project" value="UniProtKB-KW"/>
</dbReference>
<evidence type="ECO:0000313" key="3">
    <source>
        <dbReference type="Proteomes" id="UP000829194"/>
    </source>
</evidence>
<dbReference type="InterPro" id="IPR041698">
    <property type="entry name" value="Methyltransf_25"/>
</dbReference>
<accession>A0ABY3XE49</accession>
<dbReference type="EMBL" id="CP093547">
    <property type="protein sequence ID" value="UNP29607.1"/>
    <property type="molecule type" value="Genomic_DNA"/>
</dbReference>
<dbReference type="Pfam" id="PF13649">
    <property type="entry name" value="Methyltransf_25"/>
    <property type="match status" value="1"/>
</dbReference>
<name>A0ABY3XE49_9GAMM</name>
<dbReference type="Gene3D" id="3.40.50.150">
    <property type="entry name" value="Vaccinia Virus protein VP39"/>
    <property type="match status" value="1"/>
</dbReference>
<dbReference type="InterPro" id="IPR029063">
    <property type="entry name" value="SAM-dependent_MTases_sf"/>
</dbReference>
<reference evidence="2 3" key="1">
    <citation type="submission" date="2022-03" db="EMBL/GenBank/DDBJ databases">
        <title>Complete genome sequence of Lysobacter capsici VKM B-2533 and Lysobacter gummosus 10.1.1, promising sources of lytic agents.</title>
        <authorList>
            <person name="Tarlachkov S.V."/>
            <person name="Kudryakova I.V."/>
            <person name="Afoshin A.S."/>
            <person name="Leontyevskaya E.A."/>
            <person name="Leontyevskaya N.V."/>
        </authorList>
    </citation>
    <scope>NUCLEOTIDE SEQUENCE [LARGE SCALE GENOMIC DNA]</scope>
    <source>
        <strain evidence="2 3">10.1.1</strain>
    </source>
</reference>
<feature type="domain" description="Methyltransferase" evidence="1">
    <location>
        <begin position="97"/>
        <end position="195"/>
    </location>
</feature>
<dbReference type="PANTHER" id="PTHR43667">
    <property type="entry name" value="CYCLOPROPANE-FATTY-ACYL-PHOSPHOLIPID SYNTHASE"/>
    <property type="match status" value="1"/>
</dbReference>
<sequence length="312" mass="35378">MEDLKRSRTADSLQQMAITAIQGACVNEYQAKVEYTYQDDPQDWRKVIGNSLLFQFGVYDDPVLPQPASLDESGVRYFDRQLKLAGFDTGRAPVKRILDIGCGWGSILKHLADRFTECQCLDGINVSRPQLEHGAKVHAELGLSGRINLYQCNAKDIDLLPDADTPYDLVVMRGVISHFPDDLYETVMEKLRRRVHSESTVVVSDNLYNIDLEKYRSDTPDIVDRLACKYRKTPKHFSEVVERSGFGIQDMRVLPSNADAIRWLLDIRANIEKHFPLGARGPLEELHVMTESLAVAIVKKQISIYSAILKPR</sequence>
<dbReference type="SUPFAM" id="SSF53335">
    <property type="entry name" value="S-adenosyl-L-methionine-dependent methyltransferases"/>
    <property type="match status" value="1"/>
</dbReference>
<dbReference type="RefSeq" id="WP_057945068.1">
    <property type="nucleotide sequence ID" value="NZ_CP011131.1"/>
</dbReference>
<evidence type="ECO:0000313" key="2">
    <source>
        <dbReference type="EMBL" id="UNP29607.1"/>
    </source>
</evidence>
<dbReference type="PANTHER" id="PTHR43667:SF2">
    <property type="entry name" value="FATTY ACID C-METHYL TRANSFERASE"/>
    <property type="match status" value="1"/>
</dbReference>
<gene>
    <name evidence="2" type="ORF">MOV92_24670</name>
</gene>
<dbReference type="InterPro" id="IPR050723">
    <property type="entry name" value="CFA/CMAS"/>
</dbReference>
<dbReference type="GO" id="GO:0032259">
    <property type="term" value="P:methylation"/>
    <property type="evidence" value="ECO:0007669"/>
    <property type="project" value="UniProtKB-KW"/>
</dbReference>
<protein>
    <submittedName>
        <fullName evidence="2">Class I SAM-dependent methyltransferase</fullName>
    </submittedName>
</protein>
<organism evidence="2 3">
    <name type="scientific">Lysobacter gummosus</name>
    <dbReference type="NCBI Taxonomy" id="262324"/>
    <lineage>
        <taxon>Bacteria</taxon>
        <taxon>Pseudomonadati</taxon>
        <taxon>Pseudomonadota</taxon>
        <taxon>Gammaproteobacteria</taxon>
        <taxon>Lysobacterales</taxon>
        <taxon>Lysobacteraceae</taxon>
        <taxon>Lysobacter</taxon>
    </lineage>
</organism>
<keyword evidence="2" id="KW-0808">Transferase</keyword>
<evidence type="ECO:0000259" key="1">
    <source>
        <dbReference type="Pfam" id="PF13649"/>
    </source>
</evidence>
<dbReference type="CDD" id="cd02440">
    <property type="entry name" value="AdoMet_MTases"/>
    <property type="match status" value="1"/>
</dbReference>
<dbReference type="Proteomes" id="UP000829194">
    <property type="component" value="Chromosome"/>
</dbReference>
<keyword evidence="2" id="KW-0489">Methyltransferase</keyword>
<keyword evidence="3" id="KW-1185">Reference proteome</keyword>